<name>A0A010Z5U9_9ACTN</name>
<dbReference type="EMBL" id="JFBT01000001">
    <property type="protein sequence ID" value="EXG82703.1"/>
    <property type="molecule type" value="Genomic_DNA"/>
</dbReference>
<dbReference type="OrthoDB" id="4578012at2"/>
<dbReference type="Proteomes" id="UP000021053">
    <property type="component" value="Unassembled WGS sequence"/>
</dbReference>
<dbReference type="InterPro" id="IPR010327">
    <property type="entry name" value="FldB/FldC_alpha/beta"/>
</dbReference>
<evidence type="ECO:0000313" key="2">
    <source>
        <dbReference type="Proteomes" id="UP000021053"/>
    </source>
</evidence>
<evidence type="ECO:0000313" key="1">
    <source>
        <dbReference type="EMBL" id="EXG82703.1"/>
    </source>
</evidence>
<dbReference type="Gene3D" id="1.20.1270.370">
    <property type="match status" value="1"/>
</dbReference>
<sequence length="358" mass="37832">MTVLDTLDTAYTDRFARARAWRADGGTVVGYVGADTPVELVTAAGALPVRLSGRPGRPLGHAREYLGAGVDPATLSILAGLLDEAHPLDLLLVSHDSEASLQLFYALRELRRLGLEPQLPPTWLVDVLHLPHRSTATYNLVRLRELRSRLERFAGATIDADALAAAVATHEEIRSARRVLATLRAPGRRALTGVEALTLVGAGSTLPAGEYLPLLRAALAELAGRAPRPGVPLLLTGSAHDEPGVYRSLEDDGWLIVGEDHSWGDGAGEPPLTPPTLEGLAEWYQGRTVSEAAPAAVARTGAEGVLSYARTHDDAPLWDFRALAAAVPVPAALVAGQEYGTVDLAAVRAELKDGGGPR</sequence>
<proteinExistence type="predicted"/>
<organism evidence="1 2">
    <name type="scientific">Cryptosporangium arvum DSM 44712</name>
    <dbReference type="NCBI Taxonomy" id="927661"/>
    <lineage>
        <taxon>Bacteria</taxon>
        <taxon>Bacillati</taxon>
        <taxon>Actinomycetota</taxon>
        <taxon>Actinomycetes</taxon>
        <taxon>Cryptosporangiales</taxon>
        <taxon>Cryptosporangiaceae</taxon>
        <taxon>Cryptosporangium</taxon>
    </lineage>
</organism>
<keyword evidence="2" id="KW-1185">Reference proteome</keyword>
<reference evidence="1 2" key="1">
    <citation type="submission" date="2013-07" db="EMBL/GenBank/DDBJ databases">
        <authorList>
            <consortium name="DOE Joint Genome Institute"/>
            <person name="Eisen J."/>
            <person name="Huntemann M."/>
            <person name="Han J."/>
            <person name="Chen A."/>
            <person name="Kyrpides N."/>
            <person name="Mavromatis K."/>
            <person name="Markowitz V."/>
            <person name="Palaniappan K."/>
            <person name="Ivanova N."/>
            <person name="Schaumberg A."/>
            <person name="Pati A."/>
            <person name="Liolios K."/>
            <person name="Nordberg H.P."/>
            <person name="Cantor M.N."/>
            <person name="Hua S.X."/>
            <person name="Woyke T."/>
        </authorList>
    </citation>
    <scope>NUCLEOTIDE SEQUENCE [LARGE SCALE GENOMIC DNA]</scope>
    <source>
        <strain evidence="1 2">DSM 44712</strain>
    </source>
</reference>
<dbReference type="HOGENOM" id="CLU_741639_0_0_11"/>
<dbReference type="Gene3D" id="3.40.50.11890">
    <property type="match status" value="1"/>
</dbReference>
<dbReference type="Pfam" id="PF06050">
    <property type="entry name" value="HGD-D"/>
    <property type="match status" value="1"/>
</dbReference>
<dbReference type="RefSeq" id="WP_051570636.1">
    <property type="nucleotide sequence ID" value="NZ_KK073874.1"/>
</dbReference>
<comment type="caution">
    <text evidence="1">The sequence shown here is derived from an EMBL/GenBank/DDBJ whole genome shotgun (WGS) entry which is preliminary data.</text>
</comment>
<protein>
    <submittedName>
        <fullName evidence="1">Benzoyl-CoA reductase/2-hydroxyglutaryl-CoA dehydratase subunit, BcrC/BadD/HgdB</fullName>
    </submittedName>
</protein>
<dbReference type="AlphaFoldDB" id="A0A010Z5U9"/>
<gene>
    <name evidence="1" type="ORF">CryarDRAFT_3903</name>
</gene>
<accession>A0A010Z5U9</accession>